<dbReference type="Pfam" id="PF21098">
    <property type="entry name" value="PH-GRAM_MTMR6-like"/>
    <property type="match status" value="1"/>
</dbReference>
<gene>
    <name evidence="6" type="primary">MTMR6</name>
    <name evidence="6" type="ORF">Ciccas_008859</name>
</gene>
<dbReference type="Proteomes" id="UP001626550">
    <property type="component" value="Unassembled WGS sequence"/>
</dbReference>
<dbReference type="InterPro" id="IPR016130">
    <property type="entry name" value="Tyr_Pase_AS"/>
</dbReference>
<dbReference type="SUPFAM" id="SSF50729">
    <property type="entry name" value="PH domain-like"/>
    <property type="match status" value="1"/>
</dbReference>
<dbReference type="AlphaFoldDB" id="A0ABD2PYW4"/>
<dbReference type="InterPro" id="IPR003595">
    <property type="entry name" value="Tyr_Pase_cat"/>
</dbReference>
<dbReference type="InterPro" id="IPR029021">
    <property type="entry name" value="Prot-tyrosine_phosphatase-like"/>
</dbReference>
<dbReference type="PROSITE" id="PS00383">
    <property type="entry name" value="TYR_PHOSPHATASE_1"/>
    <property type="match status" value="1"/>
</dbReference>
<feature type="binding site" evidence="4">
    <location>
        <begin position="260"/>
        <end position="263"/>
    </location>
    <ligand>
        <name>substrate</name>
    </ligand>
</feature>
<organism evidence="6 7">
    <name type="scientific">Cichlidogyrus casuarinus</name>
    <dbReference type="NCBI Taxonomy" id="1844966"/>
    <lineage>
        <taxon>Eukaryota</taxon>
        <taxon>Metazoa</taxon>
        <taxon>Spiralia</taxon>
        <taxon>Lophotrochozoa</taxon>
        <taxon>Platyhelminthes</taxon>
        <taxon>Monogenea</taxon>
        <taxon>Monopisthocotylea</taxon>
        <taxon>Dactylogyridea</taxon>
        <taxon>Ancyrocephalidae</taxon>
        <taxon>Cichlidogyrus</taxon>
    </lineage>
</organism>
<keyword evidence="7" id="KW-1185">Reference proteome</keyword>
<protein>
    <submittedName>
        <fullName evidence="6">Myotubularin- protein 6</fullName>
    </submittedName>
</protein>
<evidence type="ECO:0000256" key="1">
    <source>
        <dbReference type="ARBA" id="ARBA00007471"/>
    </source>
</evidence>
<evidence type="ECO:0000259" key="5">
    <source>
        <dbReference type="PROSITE" id="PS51339"/>
    </source>
</evidence>
<feature type="domain" description="Myotubularin phosphatase" evidence="5">
    <location>
        <begin position="135"/>
        <end position="461"/>
    </location>
</feature>
<evidence type="ECO:0000256" key="4">
    <source>
        <dbReference type="PIRSR" id="PIRSR630564-2"/>
    </source>
</evidence>
<dbReference type="PROSITE" id="PS51339">
    <property type="entry name" value="PPASE_MYOTUBULARIN"/>
    <property type="match status" value="1"/>
</dbReference>
<proteinExistence type="inferred from homology"/>
<sequence length="461" mass="52963">MIEFPPNSDILSNKLFLLKIEGVICLDKFDGNSLTNGALNITPTYIFFTSNTKKHEIWLPICFVYSAEKYPATKYGIPLLLKGKDFRVLRLLFKKDDECQAVLDTIINLMVTESIGKLRCFQYKPPEITSERSIGWTFFSLDKQFSQMGIPNNKWTLSDINFNYQICESYPQLVCVPNSASSITLVGSSKFRSKGRLPVLTYLHPTNHSSLCRSSQPLSGFNNKCTEDILMLDLIRRNNTSSDHLLHIVDARPHINAFTNKVKGKGFEDPTNYPNICLKFFDIDHIHVMRNSYEKLIKCLQNTSLNPDDLAVSIDKTAWLRHIKMVLNAAYYVADCMEKKVSVLVHCSDGWDRTSQIVSLAQVILDPFYRTFEGFQALIEKDWILFGHKFIERCGLLTSGDPKETSPIFMQFLECIHHLISVFPTKFQFDETLLLFLHDHVYSSNYGTFVSFNEMSRLENE</sequence>
<dbReference type="InterPro" id="IPR011993">
    <property type="entry name" value="PH-like_dom_sf"/>
</dbReference>
<dbReference type="EMBL" id="JBJKFK010001652">
    <property type="protein sequence ID" value="KAL3312544.1"/>
    <property type="molecule type" value="Genomic_DNA"/>
</dbReference>
<name>A0ABD2PYW4_9PLAT</name>
<evidence type="ECO:0000256" key="3">
    <source>
        <dbReference type="PIRSR" id="PIRSR630564-1"/>
    </source>
</evidence>
<dbReference type="Pfam" id="PF06602">
    <property type="entry name" value="Myotub-related"/>
    <property type="match status" value="1"/>
</dbReference>
<dbReference type="InterPro" id="IPR048994">
    <property type="entry name" value="PH-GRAM_MTMR6-9"/>
</dbReference>
<dbReference type="SMART" id="SM00404">
    <property type="entry name" value="PTPc_motif"/>
    <property type="match status" value="1"/>
</dbReference>
<comment type="similarity">
    <text evidence="1">Belongs to the protein-tyrosine phosphatase family. Non-receptor class myotubularin subfamily.</text>
</comment>
<comment type="caution">
    <text evidence="6">The sequence shown here is derived from an EMBL/GenBank/DDBJ whole genome shotgun (WGS) entry which is preliminary data.</text>
</comment>
<dbReference type="PANTHER" id="PTHR10807">
    <property type="entry name" value="MYOTUBULARIN-RELATED"/>
    <property type="match status" value="1"/>
</dbReference>
<dbReference type="SUPFAM" id="SSF52799">
    <property type="entry name" value="(Phosphotyrosine protein) phosphatases II"/>
    <property type="match status" value="1"/>
</dbReference>
<feature type="binding site" evidence="4">
    <location>
        <begin position="347"/>
        <end position="353"/>
    </location>
    <ligand>
        <name>substrate</name>
    </ligand>
</feature>
<reference evidence="6 7" key="1">
    <citation type="submission" date="2024-11" db="EMBL/GenBank/DDBJ databases">
        <title>Adaptive evolution of stress response genes in parasites aligns with host niche diversity.</title>
        <authorList>
            <person name="Hahn C."/>
            <person name="Resl P."/>
        </authorList>
    </citation>
    <scope>NUCLEOTIDE SEQUENCE [LARGE SCALE GENOMIC DNA]</scope>
    <source>
        <strain evidence="6">EGGRZ-B1_66</strain>
        <tissue evidence="6">Body</tissue>
    </source>
</reference>
<keyword evidence="2" id="KW-0443">Lipid metabolism</keyword>
<accession>A0ABD2PYW4</accession>
<dbReference type="InterPro" id="IPR010569">
    <property type="entry name" value="Myotubularin-like_Pase_dom"/>
</dbReference>
<dbReference type="InterPro" id="IPR030564">
    <property type="entry name" value="Myotubularin"/>
</dbReference>
<dbReference type="GO" id="GO:0006629">
    <property type="term" value="P:lipid metabolic process"/>
    <property type="evidence" value="ECO:0007669"/>
    <property type="project" value="UniProtKB-KW"/>
</dbReference>
<evidence type="ECO:0000313" key="6">
    <source>
        <dbReference type="EMBL" id="KAL3312544.1"/>
    </source>
</evidence>
<evidence type="ECO:0000313" key="7">
    <source>
        <dbReference type="Proteomes" id="UP001626550"/>
    </source>
</evidence>
<dbReference type="PANTHER" id="PTHR10807:SF8">
    <property type="entry name" value="PHOSPHATIDYLINOSITOL-3-PHOSPHATE PHOSPHATASE"/>
    <property type="match status" value="1"/>
</dbReference>
<feature type="active site" description="Phosphocysteine intermediate" evidence="3">
    <location>
        <position position="347"/>
    </location>
</feature>
<dbReference type="Gene3D" id="2.30.29.30">
    <property type="entry name" value="Pleckstrin-homology domain (PH domain)/Phosphotyrosine-binding domain (PTB)"/>
    <property type="match status" value="1"/>
</dbReference>
<evidence type="ECO:0000256" key="2">
    <source>
        <dbReference type="ARBA" id="ARBA00023098"/>
    </source>
</evidence>